<proteinExistence type="inferred from homology"/>
<evidence type="ECO:0000313" key="5">
    <source>
        <dbReference type="Proteomes" id="UP001501265"/>
    </source>
</evidence>
<evidence type="ECO:0000256" key="1">
    <source>
        <dbReference type="ARBA" id="ARBA00006129"/>
    </source>
</evidence>
<name>A0ABP9AX48_9ACTN</name>
<keyword evidence="5" id="KW-1185">Reference proteome</keyword>
<dbReference type="Gene3D" id="3.30.420.40">
    <property type="match status" value="1"/>
</dbReference>
<dbReference type="Pfam" id="PF02543">
    <property type="entry name" value="Carbam_trans_N"/>
    <property type="match status" value="1"/>
</dbReference>
<dbReference type="Proteomes" id="UP001501265">
    <property type="component" value="Unassembled WGS sequence"/>
</dbReference>
<dbReference type="InterPro" id="IPR038152">
    <property type="entry name" value="Carbam_trans_C_sf"/>
</dbReference>
<feature type="domain" description="Carbamoyltransferase" evidence="2">
    <location>
        <begin position="252"/>
        <end position="307"/>
    </location>
</feature>
<reference evidence="5" key="1">
    <citation type="journal article" date="2019" name="Int. J. Syst. Evol. Microbiol.">
        <title>The Global Catalogue of Microorganisms (GCM) 10K type strain sequencing project: providing services to taxonomists for standard genome sequencing and annotation.</title>
        <authorList>
            <consortium name="The Broad Institute Genomics Platform"/>
            <consortium name="The Broad Institute Genome Sequencing Center for Infectious Disease"/>
            <person name="Wu L."/>
            <person name="Ma J."/>
        </authorList>
    </citation>
    <scope>NUCLEOTIDE SEQUENCE [LARGE SCALE GENOMIC DNA]</scope>
    <source>
        <strain evidence="5">JCM 18081</strain>
    </source>
</reference>
<evidence type="ECO:0000313" key="4">
    <source>
        <dbReference type="EMBL" id="GAA4785797.1"/>
    </source>
</evidence>
<dbReference type="Pfam" id="PF16861">
    <property type="entry name" value="Carbam_trans_C"/>
    <property type="match status" value="1"/>
</dbReference>
<dbReference type="EMBL" id="BAABIG010000007">
    <property type="protein sequence ID" value="GAA4785797.1"/>
    <property type="molecule type" value="Genomic_DNA"/>
</dbReference>
<accession>A0ABP9AX48</accession>
<dbReference type="InterPro" id="IPR003696">
    <property type="entry name" value="Carbtransf_dom"/>
</dbReference>
<protein>
    <submittedName>
        <fullName evidence="4">Carbamoyltransferase</fullName>
    </submittedName>
</protein>
<organism evidence="4 5">
    <name type="scientific">Streptomyces ziwulingensis</name>
    <dbReference type="NCBI Taxonomy" id="1045501"/>
    <lineage>
        <taxon>Bacteria</taxon>
        <taxon>Bacillati</taxon>
        <taxon>Actinomycetota</taxon>
        <taxon>Actinomycetes</taxon>
        <taxon>Kitasatosporales</taxon>
        <taxon>Streptomycetaceae</taxon>
        <taxon>Streptomyces</taxon>
    </lineage>
</organism>
<dbReference type="PANTHER" id="PTHR34847:SF1">
    <property type="entry name" value="NODULATION PROTEIN U"/>
    <property type="match status" value="1"/>
</dbReference>
<dbReference type="InterPro" id="IPR031730">
    <property type="entry name" value="Carbam_trans_C"/>
</dbReference>
<evidence type="ECO:0000259" key="2">
    <source>
        <dbReference type="Pfam" id="PF02543"/>
    </source>
</evidence>
<gene>
    <name evidence="4" type="ORF">GCM10023220_07020</name>
</gene>
<dbReference type="Gene3D" id="3.90.870.20">
    <property type="entry name" value="Carbamoyltransferase, C-terminal domain"/>
    <property type="match status" value="1"/>
</dbReference>
<comment type="similarity">
    <text evidence="1">Belongs to the NodU/CmcH family.</text>
</comment>
<dbReference type="InterPro" id="IPR051338">
    <property type="entry name" value="NodU/CmcH_Carbamoyltrnsfr"/>
</dbReference>
<dbReference type="RefSeq" id="WP_345617345.1">
    <property type="nucleotide sequence ID" value="NZ_BAABIG010000007.1"/>
</dbReference>
<feature type="domain" description="Carbamoyltransferase C-terminal" evidence="3">
    <location>
        <begin position="353"/>
        <end position="514"/>
    </location>
</feature>
<dbReference type="PANTHER" id="PTHR34847">
    <property type="entry name" value="NODULATION PROTEIN U"/>
    <property type="match status" value="1"/>
</dbReference>
<sequence length="519" mass="56680">MLVVAFKPGHDGCMAAIQDGELLYSLESEKDSFARYSFLTPTTMLDLAERLGEIPDVVAVGGWQEKGINIRGTVGAGYGGTDSVIMRESRFFGKNVRYFSSSHDRSHILGAIGMAPPAPHPLQAVLVWEGMTGKFYLVDDRFQVVRTIEVMEQPGAKYAALFALCDPTFAARGSIPRLSDAGKLMALAAHADHRDADPGITAAIDRLLKIETAYPVPKEEFRDTPLFDCGVTSDVGTTAAALLTERMFRTFAETAVRELPPGLPLRISGGCGLNCDWNAQWAELDHFSEVFVPPCPNDSGSAIGTAVDALTALTGSPYIKWNVYSGLEFVTDQAPDPARWTRRPLDHAALSGALAAGRVVAWVQGRWEIGPRALGNRSLLAEPFSAASKDRLNHIKQREDYRPIAPVARVEDLASAFDKDFEDPYMLYFRKVRDARLRAVTHVDGSARVQTVSARSNAELHRLLGAFSAHTGLGVLCNTSLNFNGHGFINRMSDLVAYCEARGVNDMVVGEDWYRRAGV</sequence>
<evidence type="ECO:0000259" key="3">
    <source>
        <dbReference type="Pfam" id="PF16861"/>
    </source>
</evidence>
<comment type="caution">
    <text evidence="4">The sequence shown here is derived from an EMBL/GenBank/DDBJ whole genome shotgun (WGS) entry which is preliminary data.</text>
</comment>